<reference evidence="2" key="1">
    <citation type="submission" date="2021-06" db="EMBL/GenBank/DDBJ databases">
        <title>Comparative genomics, transcriptomics and evolutionary studies reveal genomic signatures of adaptation to plant cell wall in hemibiotrophic fungi.</title>
        <authorList>
            <consortium name="DOE Joint Genome Institute"/>
            <person name="Baroncelli R."/>
            <person name="Diaz J.F."/>
            <person name="Benocci T."/>
            <person name="Peng M."/>
            <person name="Battaglia E."/>
            <person name="Haridas S."/>
            <person name="Andreopoulos W."/>
            <person name="Labutti K."/>
            <person name="Pangilinan J."/>
            <person name="Floch G.L."/>
            <person name="Makela M.R."/>
            <person name="Henrissat B."/>
            <person name="Grigoriev I.V."/>
            <person name="Crouch J.A."/>
            <person name="De Vries R.P."/>
            <person name="Sukno S.A."/>
            <person name="Thon M.R."/>
        </authorList>
    </citation>
    <scope>NUCLEOTIDE SEQUENCE</scope>
    <source>
        <strain evidence="2">MAFF235873</strain>
    </source>
</reference>
<organism evidence="2 3">
    <name type="scientific">Colletotrichum zoysiae</name>
    <dbReference type="NCBI Taxonomy" id="1216348"/>
    <lineage>
        <taxon>Eukaryota</taxon>
        <taxon>Fungi</taxon>
        <taxon>Dikarya</taxon>
        <taxon>Ascomycota</taxon>
        <taxon>Pezizomycotina</taxon>
        <taxon>Sordariomycetes</taxon>
        <taxon>Hypocreomycetidae</taxon>
        <taxon>Glomerellales</taxon>
        <taxon>Glomerellaceae</taxon>
        <taxon>Colletotrichum</taxon>
        <taxon>Colletotrichum graminicola species complex</taxon>
    </lineage>
</organism>
<accession>A0AAD9HSK5</accession>
<keyword evidence="3" id="KW-1185">Reference proteome</keyword>
<dbReference type="EMBL" id="MU842819">
    <property type="protein sequence ID" value="KAK2033752.1"/>
    <property type="molecule type" value="Genomic_DNA"/>
</dbReference>
<comment type="caution">
    <text evidence="2">The sequence shown here is derived from an EMBL/GenBank/DDBJ whole genome shotgun (WGS) entry which is preliminary data.</text>
</comment>
<gene>
    <name evidence="2" type="ORF">LX32DRAFT_41776</name>
</gene>
<evidence type="ECO:0000313" key="3">
    <source>
        <dbReference type="Proteomes" id="UP001232148"/>
    </source>
</evidence>
<feature type="region of interest" description="Disordered" evidence="1">
    <location>
        <begin position="106"/>
        <end position="131"/>
    </location>
</feature>
<evidence type="ECO:0000313" key="2">
    <source>
        <dbReference type="EMBL" id="KAK2033752.1"/>
    </source>
</evidence>
<proteinExistence type="predicted"/>
<protein>
    <submittedName>
        <fullName evidence="2">Uncharacterized protein</fullName>
    </submittedName>
</protein>
<name>A0AAD9HSK5_9PEZI</name>
<evidence type="ECO:0000256" key="1">
    <source>
        <dbReference type="SAM" id="MobiDB-lite"/>
    </source>
</evidence>
<dbReference type="AlphaFoldDB" id="A0AAD9HSK5"/>
<dbReference type="Proteomes" id="UP001232148">
    <property type="component" value="Unassembled WGS sequence"/>
</dbReference>
<sequence>MQRYTILTQTTDTLLRKQYVERRGGAEIKAKQIPIVVQAPRGAAESHRCSIAILRQGYRARVRLTGVDTPVGLRRELNPVAVTLQTLAAIKPIAGCSQSVARLRRTDSSGKGAVPDTTYPSMGEGEGNTGPFNAPPSSWHRTGPSVPFGMPYGYTTVGFAHPVPPQLVERGLLNEGVPAESTGIPLLRAPQRVNAHPFGWLASCPSLPTLGTDQRVSSVRLSIKMSL</sequence>